<name>A0ABP9M2N5_9BURK</name>
<evidence type="ECO:0000259" key="1">
    <source>
        <dbReference type="Pfam" id="PF13467"/>
    </source>
</evidence>
<accession>A0ABP9M2N5</accession>
<organism evidence="2 3">
    <name type="scientific">Paenalcaligenes hermetiae</name>
    <dbReference type="NCBI Taxonomy" id="1157987"/>
    <lineage>
        <taxon>Bacteria</taxon>
        <taxon>Pseudomonadati</taxon>
        <taxon>Pseudomonadota</taxon>
        <taxon>Betaproteobacteria</taxon>
        <taxon>Burkholderiales</taxon>
        <taxon>Alcaligenaceae</taxon>
        <taxon>Paenalcaligenes</taxon>
    </lineage>
</organism>
<reference evidence="3" key="1">
    <citation type="journal article" date="2019" name="Int. J. Syst. Evol. Microbiol.">
        <title>The Global Catalogue of Microorganisms (GCM) 10K type strain sequencing project: providing services to taxonomists for standard genome sequencing and annotation.</title>
        <authorList>
            <consortium name="The Broad Institute Genomics Platform"/>
            <consortium name="The Broad Institute Genome Sequencing Center for Infectious Disease"/>
            <person name="Wu L."/>
            <person name="Ma J."/>
        </authorList>
    </citation>
    <scope>NUCLEOTIDE SEQUENCE [LARGE SCALE GENOMIC DNA]</scope>
    <source>
        <strain evidence="3">JCM 18423</strain>
    </source>
</reference>
<dbReference type="Pfam" id="PF13467">
    <property type="entry name" value="RHH_4"/>
    <property type="match status" value="1"/>
</dbReference>
<dbReference type="Gene3D" id="1.10.3990.20">
    <property type="entry name" value="protein bp1543"/>
    <property type="match status" value="1"/>
</dbReference>
<gene>
    <name evidence="2" type="ORF">GCM10023337_09710</name>
</gene>
<sequence>MCEIYSKTDPILYESRSRSIRIDKVVTSIRLENLFWDVLSQIAAEENLTTNQLIATLYNEVYALQGEVPNFASFLRVSCIRYLEQQHPSLLKRSPLAPPAEHRSNHKITH</sequence>
<dbReference type="EMBL" id="BAABKD010000008">
    <property type="protein sequence ID" value="GAA5088285.1"/>
    <property type="molecule type" value="Genomic_DNA"/>
</dbReference>
<keyword evidence="3" id="KW-1185">Reference proteome</keyword>
<protein>
    <submittedName>
        <fullName evidence="2">Ribbon-helix-helix domain-containing protein</fullName>
    </submittedName>
</protein>
<proteinExistence type="predicted"/>
<dbReference type="Proteomes" id="UP001500227">
    <property type="component" value="Unassembled WGS sequence"/>
</dbReference>
<feature type="domain" description="Ribbon-helix-helix" evidence="1">
    <location>
        <begin position="16"/>
        <end position="83"/>
    </location>
</feature>
<dbReference type="InterPro" id="IPR027373">
    <property type="entry name" value="RHH_dom"/>
</dbReference>
<evidence type="ECO:0000313" key="2">
    <source>
        <dbReference type="EMBL" id="GAA5088285.1"/>
    </source>
</evidence>
<dbReference type="RefSeq" id="WP_300647194.1">
    <property type="nucleotide sequence ID" value="NZ_BAABKD010000008.1"/>
</dbReference>
<evidence type="ECO:0000313" key="3">
    <source>
        <dbReference type="Proteomes" id="UP001500227"/>
    </source>
</evidence>
<comment type="caution">
    <text evidence="2">The sequence shown here is derived from an EMBL/GenBank/DDBJ whole genome shotgun (WGS) entry which is preliminary data.</text>
</comment>
<dbReference type="InterPro" id="IPR038268">
    <property type="entry name" value="RHH_sf"/>
</dbReference>